<gene>
    <name evidence="11" type="ORF">C41B8_00310</name>
</gene>
<dbReference type="Gene3D" id="3.10.50.40">
    <property type="match status" value="1"/>
</dbReference>
<dbReference type="eggNOG" id="COG0545">
    <property type="taxonomic scope" value="Bacteria"/>
</dbReference>
<dbReference type="Proteomes" id="UP000028302">
    <property type="component" value="Unassembled WGS sequence"/>
</dbReference>
<protein>
    <recommendedName>
        <fullName evidence="7">Peptidyl-prolyl cis-trans isomerase</fullName>
        <ecNumber evidence="7">5.2.1.8</ecNumber>
    </recommendedName>
</protein>
<dbReference type="InterPro" id="IPR001179">
    <property type="entry name" value="PPIase_FKBP_dom"/>
</dbReference>
<feature type="chain" id="PRO_5001776687" description="Peptidyl-prolyl cis-trans isomerase" evidence="9">
    <location>
        <begin position="19"/>
        <end position="283"/>
    </location>
</feature>
<feature type="domain" description="PPIase FKBP-type" evidence="10">
    <location>
        <begin position="172"/>
        <end position="258"/>
    </location>
</feature>
<evidence type="ECO:0000259" key="10">
    <source>
        <dbReference type="PROSITE" id="PS50059"/>
    </source>
</evidence>
<dbReference type="STRING" id="1304275.C41B8_00310"/>
<name>A0A084IR11_SALHC</name>
<evidence type="ECO:0000256" key="5">
    <source>
        <dbReference type="ARBA" id="ARBA00023235"/>
    </source>
</evidence>
<sequence length="283" mass="30015">MKRTIALFACAFALSACGNQSSSDNTQSGGDNSQSGAKTSQTENDKGNGNSSGQFANEKEKRSYALGMDIGNSLKDLPMDVDLDELTQGVRDVVSGGKTKLSQKQLHTVMQGVVSDMEAAQKKQQQQKSVANLKAGQKFLAENKTKPGVKTLKDGLQYKVIKKGDGPQPDANDSVTVDYTGKLIDGTVFDSSKKRGKPVTFPVNAVIPGWTEALQLMHAGGEYKLFIPPDLAYGERGAGSQIGPNETLIFDVKLISVDKNKGTGKDSDQSDSSPDNSSGDSGD</sequence>
<dbReference type="Pfam" id="PF00254">
    <property type="entry name" value="FKBP_C"/>
    <property type="match status" value="1"/>
</dbReference>
<evidence type="ECO:0000256" key="3">
    <source>
        <dbReference type="ARBA" id="ARBA00022729"/>
    </source>
</evidence>
<dbReference type="SUPFAM" id="SSF54534">
    <property type="entry name" value="FKBP-like"/>
    <property type="match status" value="1"/>
</dbReference>
<dbReference type="InterPro" id="IPR046357">
    <property type="entry name" value="PPIase_dom_sf"/>
</dbReference>
<evidence type="ECO:0000256" key="8">
    <source>
        <dbReference type="SAM" id="MobiDB-lite"/>
    </source>
</evidence>
<feature type="compositionally biased region" description="Polar residues" evidence="8">
    <location>
        <begin position="18"/>
        <end position="55"/>
    </location>
</feature>
<evidence type="ECO:0000256" key="4">
    <source>
        <dbReference type="ARBA" id="ARBA00023110"/>
    </source>
</evidence>
<evidence type="ECO:0000256" key="6">
    <source>
        <dbReference type="PROSITE-ProRule" id="PRU00277"/>
    </source>
</evidence>
<comment type="similarity">
    <text evidence="2 7">Belongs to the FKBP-type PPIase family.</text>
</comment>
<evidence type="ECO:0000256" key="7">
    <source>
        <dbReference type="RuleBase" id="RU003915"/>
    </source>
</evidence>
<evidence type="ECO:0000256" key="9">
    <source>
        <dbReference type="SAM" id="SignalP"/>
    </source>
</evidence>
<dbReference type="InterPro" id="IPR000774">
    <property type="entry name" value="PPIase_FKBP_N"/>
</dbReference>
<dbReference type="PROSITE" id="PS51257">
    <property type="entry name" value="PROKAR_LIPOPROTEIN"/>
    <property type="match status" value="1"/>
</dbReference>
<accession>A0A084IR11</accession>
<dbReference type="GO" id="GO:0006457">
    <property type="term" value="P:protein folding"/>
    <property type="evidence" value="ECO:0007669"/>
    <property type="project" value="InterPro"/>
</dbReference>
<keyword evidence="5 6" id="KW-0413">Isomerase</keyword>
<feature type="region of interest" description="Disordered" evidence="8">
    <location>
        <begin position="18"/>
        <end position="59"/>
    </location>
</feature>
<feature type="region of interest" description="Disordered" evidence="8">
    <location>
        <begin position="260"/>
        <end position="283"/>
    </location>
</feature>
<proteinExistence type="inferred from homology"/>
<dbReference type="GO" id="GO:0003755">
    <property type="term" value="F:peptidyl-prolyl cis-trans isomerase activity"/>
    <property type="evidence" value="ECO:0007669"/>
    <property type="project" value="UniProtKB-UniRule"/>
</dbReference>
<dbReference type="PANTHER" id="PTHR43811">
    <property type="entry name" value="FKBP-TYPE PEPTIDYL-PROLYL CIS-TRANS ISOMERASE FKPA"/>
    <property type="match status" value="1"/>
</dbReference>
<comment type="catalytic activity">
    <reaction evidence="1 6 7">
        <text>[protein]-peptidylproline (omega=180) = [protein]-peptidylproline (omega=0)</text>
        <dbReference type="Rhea" id="RHEA:16237"/>
        <dbReference type="Rhea" id="RHEA-COMP:10747"/>
        <dbReference type="Rhea" id="RHEA-COMP:10748"/>
        <dbReference type="ChEBI" id="CHEBI:83833"/>
        <dbReference type="ChEBI" id="CHEBI:83834"/>
        <dbReference type="EC" id="5.2.1.8"/>
    </reaction>
</comment>
<evidence type="ECO:0000256" key="1">
    <source>
        <dbReference type="ARBA" id="ARBA00000971"/>
    </source>
</evidence>
<dbReference type="Gene3D" id="1.10.287.460">
    <property type="entry name" value="Peptidyl-prolyl cis-trans isomerase, FKBP-type, N-terminal domain"/>
    <property type="match status" value="1"/>
</dbReference>
<dbReference type="PANTHER" id="PTHR43811:SF57">
    <property type="entry name" value="FKBP-TYPE PEPTIDYL-PROLYL CIS-TRANS ISOMERASE FKPA-RELATED"/>
    <property type="match status" value="1"/>
</dbReference>
<dbReference type="PROSITE" id="PS50059">
    <property type="entry name" value="FKBP_PPIASE"/>
    <property type="match status" value="1"/>
</dbReference>
<keyword evidence="12" id="KW-1185">Reference proteome</keyword>
<dbReference type="RefSeq" id="WP_232225954.1">
    <property type="nucleotide sequence ID" value="NZ_APNK01000001.1"/>
</dbReference>
<keyword evidence="3 9" id="KW-0732">Signal</keyword>
<dbReference type="AlphaFoldDB" id="A0A084IR11"/>
<dbReference type="Pfam" id="PF01346">
    <property type="entry name" value="FKBP_N"/>
    <property type="match status" value="1"/>
</dbReference>
<reference evidence="11 12" key="1">
    <citation type="submission" date="2013-03" db="EMBL/GenBank/DDBJ databases">
        <title>Salinisphaera hydrothermalis C41B8 Genome Sequencing.</title>
        <authorList>
            <person name="Li C."/>
            <person name="Lai Q."/>
            <person name="Shao Z."/>
        </authorList>
    </citation>
    <scope>NUCLEOTIDE SEQUENCE [LARGE SCALE GENOMIC DNA]</scope>
    <source>
        <strain evidence="11 12">C41B8</strain>
    </source>
</reference>
<feature type="signal peptide" evidence="9">
    <location>
        <begin position="1"/>
        <end position="18"/>
    </location>
</feature>
<dbReference type="EC" id="5.2.1.8" evidence="7"/>
<organism evidence="11 12">
    <name type="scientific">Salinisphaera hydrothermalis (strain C41B8)</name>
    <dbReference type="NCBI Taxonomy" id="1304275"/>
    <lineage>
        <taxon>Bacteria</taxon>
        <taxon>Pseudomonadati</taxon>
        <taxon>Pseudomonadota</taxon>
        <taxon>Gammaproteobacteria</taxon>
        <taxon>Salinisphaerales</taxon>
        <taxon>Salinisphaeraceae</taxon>
        <taxon>Salinisphaera</taxon>
    </lineage>
</organism>
<evidence type="ECO:0000313" key="12">
    <source>
        <dbReference type="Proteomes" id="UP000028302"/>
    </source>
</evidence>
<feature type="compositionally biased region" description="Low complexity" evidence="8">
    <location>
        <begin position="270"/>
        <end position="283"/>
    </location>
</feature>
<comment type="caution">
    <text evidence="11">The sequence shown here is derived from an EMBL/GenBank/DDBJ whole genome shotgun (WGS) entry which is preliminary data.</text>
</comment>
<dbReference type="FunFam" id="3.10.50.40:FF:000045">
    <property type="entry name" value="Peptidyl-prolyl cis-trans isomerase"/>
    <property type="match status" value="1"/>
</dbReference>
<evidence type="ECO:0000313" key="11">
    <source>
        <dbReference type="EMBL" id="KEZ79145.1"/>
    </source>
</evidence>
<dbReference type="EMBL" id="APNK01000001">
    <property type="protein sequence ID" value="KEZ79145.1"/>
    <property type="molecule type" value="Genomic_DNA"/>
</dbReference>
<keyword evidence="4 6" id="KW-0697">Rotamase</keyword>
<evidence type="ECO:0000256" key="2">
    <source>
        <dbReference type="ARBA" id="ARBA00006577"/>
    </source>
</evidence>
<dbReference type="InterPro" id="IPR036944">
    <property type="entry name" value="PPIase_FKBP_N_sf"/>
</dbReference>